<dbReference type="AlphaFoldDB" id="A0A086M0I5"/>
<protein>
    <submittedName>
        <fullName evidence="7">GAF domain protein</fullName>
    </submittedName>
</protein>
<feature type="compositionally biased region" description="Low complexity" evidence="5">
    <location>
        <begin position="325"/>
        <end position="345"/>
    </location>
</feature>
<feature type="region of interest" description="Disordered" evidence="5">
    <location>
        <begin position="1000"/>
        <end position="1024"/>
    </location>
</feature>
<dbReference type="OrthoDB" id="430821at2759"/>
<accession>A0A086M0I5</accession>
<evidence type="ECO:0000256" key="1">
    <source>
        <dbReference type="ARBA" id="ARBA00004141"/>
    </source>
</evidence>
<dbReference type="PANTHER" id="PTHR21706">
    <property type="entry name" value="TRANSMEMBRANE PROTEIN 65"/>
    <property type="match status" value="1"/>
</dbReference>
<dbReference type="InterPro" id="IPR019537">
    <property type="entry name" value="TMEM65"/>
</dbReference>
<feature type="domain" description="GAF" evidence="6">
    <location>
        <begin position="689"/>
        <end position="990"/>
    </location>
</feature>
<dbReference type="InterPro" id="IPR029016">
    <property type="entry name" value="GAF-like_dom_sf"/>
</dbReference>
<feature type="compositionally biased region" description="Low complexity" evidence="5">
    <location>
        <begin position="407"/>
        <end position="448"/>
    </location>
</feature>
<keyword evidence="3" id="KW-1133">Transmembrane helix</keyword>
<dbReference type="PANTHER" id="PTHR21706:SF15">
    <property type="entry name" value="TRANSMEMBRANE PROTEIN 65"/>
    <property type="match status" value="1"/>
</dbReference>
<evidence type="ECO:0000259" key="6">
    <source>
        <dbReference type="SMART" id="SM00065"/>
    </source>
</evidence>
<gene>
    <name evidence="7" type="ORF">TGRUB_236510</name>
</gene>
<evidence type="ECO:0000256" key="3">
    <source>
        <dbReference type="ARBA" id="ARBA00022989"/>
    </source>
</evidence>
<dbReference type="SUPFAM" id="SSF55781">
    <property type="entry name" value="GAF domain-like"/>
    <property type="match status" value="1"/>
</dbReference>
<dbReference type="VEuPathDB" id="ToxoDB:TGRUB_236510"/>
<dbReference type="Pfam" id="PF10507">
    <property type="entry name" value="TMEM65"/>
    <property type="match status" value="1"/>
</dbReference>
<comment type="subcellular location">
    <subcellularLocation>
        <location evidence="1">Membrane</location>
        <topology evidence="1">Multi-pass membrane protein</topology>
    </subcellularLocation>
</comment>
<keyword evidence="2" id="KW-0812">Transmembrane</keyword>
<name>A0A086M0I5_TOXGO</name>
<dbReference type="SMART" id="SM00065">
    <property type="entry name" value="GAF"/>
    <property type="match status" value="1"/>
</dbReference>
<proteinExistence type="predicted"/>
<comment type="caution">
    <text evidence="7">The sequence shown here is derived from an EMBL/GenBank/DDBJ whole genome shotgun (WGS) entry which is preliminary data.</text>
</comment>
<evidence type="ECO:0000256" key="5">
    <source>
        <dbReference type="SAM" id="MobiDB-lite"/>
    </source>
</evidence>
<feature type="compositionally biased region" description="Low complexity" evidence="5">
    <location>
        <begin position="268"/>
        <end position="315"/>
    </location>
</feature>
<sequence length="1024" mass="110156">MQISVGYARRTSRGVMALEGLWRNDRISRQADRRLARGGDVSFSRISTLELPRIHLRGTQAQTRLSVRFHLGESEGGLGRSRGRCLSPRSSSELVGRLRVSPPSSVSAGFLPRPASRTFVNLSRSRLFSPSSHLPAFNFVRRTGSSFLRAHGEDLARDGKAGDWKETSHPCRTEREAGGTVLRRRNSEINGGLEKELNALFRVRAFPRGSRTEGLEGRLVEGSRCQDTPRLCMRIPDEAFCLFRPLAHLPTAESWSLTRFSSTRFSTFRPSASSSPASCFPTSSSSSSSSSQSSGAPSSSSSSPPSPASPFSSSSPYPPPPSPPSSSSSPSPSFPVSSFSSFTPSWAPLSPPSFSGLPPHVDSDLHDPRMSPLPVHHLGLKTPFRSPPGSFSPYTHPPGLRPPASPPVLSSASPCLPPSSSQSYPQSYPQSSSPSASSPPASSPSSSSPQPPFFSHENFLLDTRGSAAAAAAATAALESISRAEKLLAVAGEAAAARALHAARENWEKMASRSSGSGDVDELRQALLLQVAAAETKAAEDALKRAGAFGGASQPPPSRRDLWLLSLSSSLPFVGFGLVDNCIMIVAGDLFDTTLCVTLGLTTMAAAALGNWISDLMGLWLGSRIEALSSRILPIPKPSLTPEQRESPICRKHYYIGTGIGISIGCLLGMAPLLFLDTQEGERRKQQREQARVLHSEVAAALQNYLQAEHVVLYLLDSRDNAFYTLVDGQRVCVPSHSGTPGVVFETGKLISWEGRHVKDNRKTPEPLPEREKSVSLSSLSSLLVASPLCAVINDNSGDRSPASSPSALPSSPSSPACFASLPDNGGETVEVEDAKRRQVETPALLSAFSAFWRRARRQESQNGGTEDAETETNGRASPEEKKRAGERSPTKVSEADGEKTLQAKTGNETHEIGEDVLPLPGVHTPARASEVRHVLAAPVFGFEGNIIGVIEVINPVGRARFSREDRDFLISICPHIAVEIEGHHHLTKILELCRKQVASREKATPVREHEDKRRLEHQTDASLY</sequence>
<feature type="region of interest" description="Disordered" evidence="5">
    <location>
        <begin position="856"/>
        <end position="921"/>
    </location>
</feature>
<feature type="region of interest" description="Disordered" evidence="5">
    <location>
        <begin position="795"/>
        <end position="835"/>
    </location>
</feature>
<dbReference type="Proteomes" id="UP000028834">
    <property type="component" value="Unassembled WGS sequence"/>
</dbReference>
<evidence type="ECO:0000313" key="7">
    <source>
        <dbReference type="EMBL" id="KFG62403.1"/>
    </source>
</evidence>
<dbReference type="EMBL" id="AFYV02001299">
    <property type="protein sequence ID" value="KFG62403.1"/>
    <property type="molecule type" value="Genomic_DNA"/>
</dbReference>
<feature type="compositionally biased region" description="Basic and acidic residues" evidence="5">
    <location>
        <begin position="877"/>
        <end position="913"/>
    </location>
</feature>
<feature type="compositionally biased region" description="Low complexity" evidence="5">
    <location>
        <begin position="800"/>
        <end position="822"/>
    </location>
</feature>
<feature type="region of interest" description="Disordered" evidence="5">
    <location>
        <begin position="268"/>
        <end position="457"/>
    </location>
</feature>
<dbReference type="InterPro" id="IPR003018">
    <property type="entry name" value="GAF"/>
</dbReference>
<dbReference type="Pfam" id="PF01590">
    <property type="entry name" value="GAF"/>
    <property type="match status" value="1"/>
</dbReference>
<keyword evidence="4" id="KW-0472">Membrane</keyword>
<evidence type="ECO:0000313" key="8">
    <source>
        <dbReference type="Proteomes" id="UP000028834"/>
    </source>
</evidence>
<reference evidence="7 8" key="1">
    <citation type="submission" date="2014-05" db="EMBL/GenBank/DDBJ databases">
        <authorList>
            <person name="Sibley D."/>
            <person name="Venepally P."/>
            <person name="Karamycheva S."/>
            <person name="Hadjithomas M."/>
            <person name="Khan A."/>
            <person name="Brunk B."/>
            <person name="Roos D."/>
            <person name="Caler E."/>
            <person name="Lorenzi H."/>
        </authorList>
    </citation>
    <scope>NUCLEOTIDE SEQUENCE [LARGE SCALE GENOMIC DNA]</scope>
    <source>
        <strain evidence="7 8">RUB</strain>
    </source>
</reference>
<dbReference type="GO" id="GO:0016020">
    <property type="term" value="C:membrane"/>
    <property type="evidence" value="ECO:0007669"/>
    <property type="project" value="UniProtKB-SubCell"/>
</dbReference>
<organism evidence="7 8">
    <name type="scientific">Toxoplasma gondii RUB</name>
    <dbReference type="NCBI Taxonomy" id="935652"/>
    <lineage>
        <taxon>Eukaryota</taxon>
        <taxon>Sar</taxon>
        <taxon>Alveolata</taxon>
        <taxon>Apicomplexa</taxon>
        <taxon>Conoidasida</taxon>
        <taxon>Coccidia</taxon>
        <taxon>Eucoccidiorida</taxon>
        <taxon>Eimeriorina</taxon>
        <taxon>Sarcocystidae</taxon>
        <taxon>Toxoplasma</taxon>
    </lineage>
</organism>
<evidence type="ECO:0000256" key="2">
    <source>
        <dbReference type="ARBA" id="ARBA00022692"/>
    </source>
</evidence>
<dbReference type="GO" id="GO:0005739">
    <property type="term" value="C:mitochondrion"/>
    <property type="evidence" value="ECO:0007669"/>
    <property type="project" value="TreeGrafter"/>
</dbReference>
<dbReference type="Gene3D" id="3.30.450.40">
    <property type="match status" value="1"/>
</dbReference>
<evidence type="ECO:0000256" key="4">
    <source>
        <dbReference type="ARBA" id="ARBA00023136"/>
    </source>
</evidence>
<feature type="compositionally biased region" description="Pro residues" evidence="5">
    <location>
        <begin position="395"/>
        <end position="406"/>
    </location>
</feature>